<feature type="region of interest" description="Disordered" evidence="1">
    <location>
        <begin position="1"/>
        <end position="80"/>
    </location>
</feature>
<organism evidence="3">
    <name type="scientific">Oryza meridionalis</name>
    <dbReference type="NCBI Taxonomy" id="40149"/>
    <lineage>
        <taxon>Eukaryota</taxon>
        <taxon>Viridiplantae</taxon>
        <taxon>Streptophyta</taxon>
        <taxon>Embryophyta</taxon>
        <taxon>Tracheophyta</taxon>
        <taxon>Spermatophyta</taxon>
        <taxon>Magnoliopsida</taxon>
        <taxon>Liliopsida</taxon>
        <taxon>Poales</taxon>
        <taxon>Poaceae</taxon>
        <taxon>BOP clade</taxon>
        <taxon>Oryzoideae</taxon>
        <taxon>Oryzeae</taxon>
        <taxon>Oryzinae</taxon>
        <taxon>Oryza</taxon>
    </lineage>
</organism>
<feature type="compositionally biased region" description="Basic and acidic residues" evidence="1">
    <location>
        <begin position="27"/>
        <end position="36"/>
    </location>
</feature>
<dbReference type="PANTHER" id="PTHR33065:SF131">
    <property type="entry name" value="EXPRESSED PROTEIN"/>
    <property type="match status" value="1"/>
</dbReference>
<dbReference type="Proteomes" id="UP000008021">
    <property type="component" value="Chromosome 12"/>
</dbReference>
<feature type="compositionally biased region" description="Polar residues" evidence="1">
    <location>
        <begin position="61"/>
        <end position="78"/>
    </location>
</feature>
<evidence type="ECO:0000313" key="3">
    <source>
        <dbReference type="EnsemblPlants" id="OMERI12G02620.1"/>
    </source>
</evidence>
<dbReference type="AlphaFoldDB" id="A0A0E0FA02"/>
<dbReference type="PANTHER" id="PTHR33065">
    <property type="entry name" value="OS07G0486400 PROTEIN"/>
    <property type="match status" value="1"/>
</dbReference>
<accession>A0A0E0FA02</accession>
<proteinExistence type="predicted"/>
<dbReference type="EnsemblPlants" id="OMERI12G02620.1">
    <property type="protein sequence ID" value="OMERI12G02620.1"/>
    <property type="gene ID" value="OMERI12G02620"/>
</dbReference>
<evidence type="ECO:0000313" key="4">
    <source>
        <dbReference type="Proteomes" id="UP000008021"/>
    </source>
</evidence>
<reference evidence="3" key="1">
    <citation type="submission" date="2015-04" db="UniProtKB">
        <authorList>
            <consortium name="EnsemblPlants"/>
        </authorList>
    </citation>
    <scope>IDENTIFICATION</scope>
</reference>
<dbReference type="Gramene" id="OMERI12G02620.1">
    <property type="protein sequence ID" value="OMERI12G02620.1"/>
    <property type="gene ID" value="OMERI12G02620"/>
</dbReference>
<name>A0A0E0FA02_9ORYZ</name>
<sequence>MEVDSGRNGTGHGQIVGPDDEIPAGGDAKRSREEGGRNTTTCEGYQSMDEDEDNDYYNDDSISSTPTVPSGPATTAKTTDPPLRTRCYIYMPTAAIPPMQHTDGPVLPISSWPMDVLQIFSVKVTEVMGNLQWPLRVYGIIAVRDSLDHKRNDSSLTLTGPSRAVVPINPVMFEVDLKVITHNNSGLPLSESEEDDKVLSYNAFFYDGVAHMNNTGFARRSVESTEHATMEFVFAHLIFAVEATIAVRVIEGSTDFRARLTARTAGIDEDVVLLDSGDGKVAVVNDDDDSGLLVVLQRRVVVVEEKGSLILGVEAAEVGSEEIVTRQVDIRPRHALRSRCGFNLGFCRMSIMIAWSVLP</sequence>
<feature type="compositionally biased region" description="Acidic residues" evidence="1">
    <location>
        <begin position="48"/>
        <end position="58"/>
    </location>
</feature>
<dbReference type="STRING" id="40149.A0A0E0FA02"/>
<evidence type="ECO:0000259" key="2">
    <source>
        <dbReference type="Pfam" id="PF20241"/>
    </source>
</evidence>
<protein>
    <recommendedName>
        <fullName evidence="2">DUF6598 domain-containing protein</fullName>
    </recommendedName>
</protein>
<keyword evidence="4" id="KW-1185">Reference proteome</keyword>
<dbReference type="InterPro" id="IPR046533">
    <property type="entry name" value="DUF6598"/>
</dbReference>
<dbReference type="eggNOG" id="ENOG502R5M8">
    <property type="taxonomic scope" value="Eukaryota"/>
</dbReference>
<dbReference type="HOGENOM" id="CLU_030845_0_1_1"/>
<reference evidence="3" key="2">
    <citation type="submission" date="2018-05" db="EMBL/GenBank/DDBJ databases">
        <title>OmerRS3 (Oryza meridionalis Reference Sequence Version 3).</title>
        <authorList>
            <person name="Zhang J."/>
            <person name="Kudrna D."/>
            <person name="Lee S."/>
            <person name="Talag J."/>
            <person name="Welchert J."/>
            <person name="Wing R.A."/>
        </authorList>
    </citation>
    <scope>NUCLEOTIDE SEQUENCE [LARGE SCALE GENOMIC DNA]</scope>
    <source>
        <strain evidence="3">cv. OR44</strain>
    </source>
</reference>
<evidence type="ECO:0000256" key="1">
    <source>
        <dbReference type="SAM" id="MobiDB-lite"/>
    </source>
</evidence>
<feature type="domain" description="DUF6598" evidence="2">
    <location>
        <begin position="117"/>
        <end position="352"/>
    </location>
</feature>
<dbReference type="Pfam" id="PF20241">
    <property type="entry name" value="DUF6598"/>
    <property type="match status" value="1"/>
</dbReference>